<dbReference type="PROSITE" id="PS50042">
    <property type="entry name" value="CNMP_BINDING_3"/>
    <property type="match status" value="1"/>
</dbReference>
<keyword evidence="1" id="KW-0472">Membrane</keyword>
<feature type="domain" description="Cyclic nucleotide-binding" evidence="2">
    <location>
        <begin position="89"/>
        <end position="186"/>
    </location>
</feature>
<name>A0A9X2W2D3_9SPHN</name>
<proteinExistence type="predicted"/>
<feature type="transmembrane region" description="Helical" evidence="1">
    <location>
        <begin position="27"/>
        <end position="44"/>
    </location>
</feature>
<dbReference type="InterPro" id="IPR000595">
    <property type="entry name" value="cNMP-bd_dom"/>
</dbReference>
<comment type="caution">
    <text evidence="3">The sequence shown here is derived from an EMBL/GenBank/DDBJ whole genome shotgun (WGS) entry which is preliminary data.</text>
</comment>
<dbReference type="InterPro" id="IPR014710">
    <property type="entry name" value="RmlC-like_jellyroll"/>
</dbReference>
<evidence type="ECO:0000259" key="2">
    <source>
        <dbReference type="PROSITE" id="PS50042"/>
    </source>
</evidence>
<dbReference type="SUPFAM" id="SSF51206">
    <property type="entry name" value="cAMP-binding domain-like"/>
    <property type="match status" value="1"/>
</dbReference>
<keyword evidence="1" id="KW-0812">Transmembrane</keyword>
<keyword evidence="4" id="KW-1185">Reference proteome</keyword>
<dbReference type="EMBL" id="JAOAMV010000006">
    <property type="protein sequence ID" value="MCT2559718.1"/>
    <property type="molecule type" value="Genomic_DNA"/>
</dbReference>
<dbReference type="SMART" id="SM00100">
    <property type="entry name" value="cNMP"/>
    <property type="match status" value="1"/>
</dbReference>
<reference evidence="3" key="1">
    <citation type="submission" date="2022-09" db="EMBL/GenBank/DDBJ databases">
        <title>The genome sequence of Tsuneonella sp. YG55.</title>
        <authorList>
            <person name="Liu Y."/>
        </authorList>
    </citation>
    <scope>NUCLEOTIDE SEQUENCE</scope>
    <source>
        <strain evidence="3">YG55</strain>
    </source>
</reference>
<dbReference type="AlphaFoldDB" id="A0A9X2W2D3"/>
<organism evidence="3 4">
    <name type="scientific">Tsuneonella litorea</name>
    <dbReference type="NCBI Taxonomy" id="2976475"/>
    <lineage>
        <taxon>Bacteria</taxon>
        <taxon>Pseudomonadati</taxon>
        <taxon>Pseudomonadota</taxon>
        <taxon>Alphaproteobacteria</taxon>
        <taxon>Sphingomonadales</taxon>
        <taxon>Erythrobacteraceae</taxon>
        <taxon>Tsuneonella</taxon>
    </lineage>
</organism>
<evidence type="ECO:0000313" key="4">
    <source>
        <dbReference type="Proteomes" id="UP001142648"/>
    </source>
</evidence>
<dbReference type="Gene3D" id="2.60.120.10">
    <property type="entry name" value="Jelly Rolls"/>
    <property type="match status" value="1"/>
</dbReference>
<accession>A0A9X2W2D3</accession>
<keyword evidence="1" id="KW-1133">Transmembrane helix</keyword>
<sequence length="230" mass="23749">METGDLLFHLAAALLVGSAAMRSLRGVRLFAIAAGIAALGWGLVNGGAGALVAWAAVFVAANGAQLALAARRRRIGAMRAEERALLEDILRVEDPARQRRLIGLLTWRDAEPGEVLIRQGQPHPPLIYIASGAAGIELDGRLVGVAGEGDFLGDMSVATGEPASTAVVVTNPMRIAEVDRVALAQMAEVAPEIGAAFDSALNRALAAKIRRMNEAAATRGSAGSPGHLPG</sequence>
<evidence type="ECO:0000313" key="3">
    <source>
        <dbReference type="EMBL" id="MCT2559718.1"/>
    </source>
</evidence>
<dbReference type="CDD" id="cd00038">
    <property type="entry name" value="CAP_ED"/>
    <property type="match status" value="1"/>
</dbReference>
<dbReference type="Pfam" id="PF00027">
    <property type="entry name" value="cNMP_binding"/>
    <property type="match status" value="1"/>
</dbReference>
<dbReference type="RefSeq" id="WP_259962636.1">
    <property type="nucleotide sequence ID" value="NZ_JAOAMV010000006.1"/>
</dbReference>
<gene>
    <name evidence="3" type="ORF">N0B51_12080</name>
</gene>
<dbReference type="Proteomes" id="UP001142648">
    <property type="component" value="Unassembled WGS sequence"/>
</dbReference>
<protein>
    <submittedName>
        <fullName evidence="3">Crp/Fnr family transcriptional regulator</fullName>
    </submittedName>
</protein>
<evidence type="ECO:0000256" key="1">
    <source>
        <dbReference type="SAM" id="Phobius"/>
    </source>
</evidence>
<feature type="transmembrane region" description="Helical" evidence="1">
    <location>
        <begin position="50"/>
        <end position="70"/>
    </location>
</feature>
<dbReference type="InterPro" id="IPR018490">
    <property type="entry name" value="cNMP-bd_dom_sf"/>
</dbReference>